<sequence length="782" mass="80059">MTIDVGDWLSNSTASQQQAEPCGLFVPASGDAPRVPVPLRRRDVSATVYADACFADTKETLSYISDVDCTAVFRFPLPPRAAVYSLYGTRRRKPPPLRFVALAALFFVRDLPAGREVAFNVTCFGSNHKSLFPACRPYDADSEREALSWIQKHVAADMGGTEILATLQHIYSSPLSPGFTREVVFLTDGGISGHEEQAVYDLVHRTRPSPPSSSSRSPSSPYPAAASTAASAAALRTRVLSLGIGHGVHRSLLEGMAARSDGAVVYVVDEEAIAAKTAFLKRAALAVGAGLRPRLVARGALVRAAPHVLPQRVFAGEPLHVLLEVCECEPDATLELTAEYGSGAGEGAGEGQAAGAEAVATATLTLSLPLGAAAGPGAAVPEGRALGVLHAMTYIGSLLSGTSPLHLRPDGTAMPRPSADVVRDTVVQLAVSEHLVTPYTSAVGVALRRDPVDPAAARNVVEVPLQQYPAGRKLWGTADPPANDECDTSYFAARCAAAPPPRMMPMMAAAAPVNFAAAPMPRMARALAAAPPPPSGAPGGFVLFGSSGGGGPMVMKGAAACAPAAAPADLFAASSATEAFTRAGFQMKRGSGGAAGFGAAVMNGIATVFGGGAARQAAAAPPPPSAPAAMPEAGAKEEEEEELHEYEDECCGAADWSEDEEQTASRSYWRASPALAAALGLPLGLLVAAGAPAAADGVADGAADADAKVTAAAAALRPAGLCDDGWATVVVLARLRGWLADQRAVWADMEAKAVAWLGGVWPQGGRSVGSTVLALAKALPAA</sequence>
<dbReference type="STRING" id="33097.A0A150GDP8"/>
<feature type="compositionally biased region" description="Low complexity" evidence="1">
    <location>
        <begin position="212"/>
        <end position="224"/>
    </location>
</feature>
<dbReference type="InterPro" id="IPR002035">
    <property type="entry name" value="VWF_A"/>
</dbReference>
<feature type="compositionally biased region" description="Acidic residues" evidence="1">
    <location>
        <begin position="637"/>
        <end position="646"/>
    </location>
</feature>
<dbReference type="Proteomes" id="UP000075714">
    <property type="component" value="Unassembled WGS sequence"/>
</dbReference>
<proteinExistence type="predicted"/>
<evidence type="ECO:0000313" key="4">
    <source>
        <dbReference type="Proteomes" id="UP000075714"/>
    </source>
</evidence>
<protein>
    <recommendedName>
        <fullName evidence="2">VWFA domain-containing protein</fullName>
    </recommendedName>
</protein>
<dbReference type="PANTHER" id="PTHR45737:SF6">
    <property type="entry name" value="VON WILLEBRAND FACTOR A DOMAIN-CONTAINING PROTEIN 5A"/>
    <property type="match status" value="1"/>
</dbReference>
<dbReference type="EMBL" id="LSYV01000034">
    <property type="protein sequence ID" value="KXZ47715.1"/>
    <property type="molecule type" value="Genomic_DNA"/>
</dbReference>
<dbReference type="InterPro" id="IPR036465">
    <property type="entry name" value="vWFA_dom_sf"/>
</dbReference>
<keyword evidence="4" id="KW-1185">Reference proteome</keyword>
<dbReference type="AlphaFoldDB" id="A0A150GDP8"/>
<dbReference type="SUPFAM" id="SSF53300">
    <property type="entry name" value="vWA-like"/>
    <property type="match status" value="1"/>
</dbReference>
<evidence type="ECO:0000313" key="3">
    <source>
        <dbReference type="EMBL" id="KXZ47715.1"/>
    </source>
</evidence>
<feature type="domain" description="VWFA" evidence="2">
    <location>
        <begin position="222"/>
        <end position="263"/>
    </location>
</feature>
<organism evidence="3 4">
    <name type="scientific">Gonium pectorale</name>
    <name type="common">Green alga</name>
    <dbReference type="NCBI Taxonomy" id="33097"/>
    <lineage>
        <taxon>Eukaryota</taxon>
        <taxon>Viridiplantae</taxon>
        <taxon>Chlorophyta</taxon>
        <taxon>core chlorophytes</taxon>
        <taxon>Chlorophyceae</taxon>
        <taxon>CS clade</taxon>
        <taxon>Chlamydomonadales</taxon>
        <taxon>Volvocaceae</taxon>
        <taxon>Gonium</taxon>
    </lineage>
</organism>
<feature type="domain" description="VWFA" evidence="2">
    <location>
        <begin position="98"/>
        <end position="204"/>
    </location>
</feature>
<name>A0A150GDP8_GONPE</name>
<dbReference type="OrthoDB" id="539169at2759"/>
<dbReference type="Gene3D" id="3.40.50.410">
    <property type="entry name" value="von Willebrand factor, type A domain"/>
    <property type="match status" value="1"/>
</dbReference>
<reference evidence="4" key="1">
    <citation type="journal article" date="2016" name="Nat. Commun.">
        <title>The Gonium pectorale genome demonstrates co-option of cell cycle regulation during the evolution of multicellularity.</title>
        <authorList>
            <person name="Hanschen E.R."/>
            <person name="Marriage T.N."/>
            <person name="Ferris P.J."/>
            <person name="Hamaji T."/>
            <person name="Toyoda A."/>
            <person name="Fujiyama A."/>
            <person name="Neme R."/>
            <person name="Noguchi H."/>
            <person name="Minakuchi Y."/>
            <person name="Suzuki M."/>
            <person name="Kawai-Toyooka H."/>
            <person name="Smith D.R."/>
            <person name="Sparks H."/>
            <person name="Anderson J."/>
            <person name="Bakaric R."/>
            <person name="Luria V."/>
            <person name="Karger A."/>
            <person name="Kirschner M.W."/>
            <person name="Durand P.M."/>
            <person name="Michod R.E."/>
            <person name="Nozaki H."/>
            <person name="Olson B.J."/>
        </authorList>
    </citation>
    <scope>NUCLEOTIDE SEQUENCE [LARGE SCALE GENOMIC DNA]</scope>
    <source>
        <strain evidence="4">NIES-2863</strain>
    </source>
</reference>
<evidence type="ECO:0000256" key="1">
    <source>
        <dbReference type="SAM" id="MobiDB-lite"/>
    </source>
</evidence>
<evidence type="ECO:0000259" key="2">
    <source>
        <dbReference type="Pfam" id="PF13768"/>
    </source>
</evidence>
<gene>
    <name evidence="3" type="ORF">GPECTOR_33g597</name>
</gene>
<accession>A0A150GDP8</accession>
<dbReference type="Pfam" id="PF13768">
    <property type="entry name" value="VWA_3"/>
    <property type="match status" value="2"/>
</dbReference>
<dbReference type="PANTHER" id="PTHR45737">
    <property type="entry name" value="VON WILLEBRAND FACTOR A DOMAIN-CONTAINING PROTEIN 5A"/>
    <property type="match status" value="1"/>
</dbReference>
<feature type="region of interest" description="Disordered" evidence="1">
    <location>
        <begin position="205"/>
        <end position="224"/>
    </location>
</feature>
<comment type="caution">
    <text evidence="3">The sequence shown here is derived from an EMBL/GenBank/DDBJ whole genome shotgun (WGS) entry which is preliminary data.</text>
</comment>
<feature type="region of interest" description="Disordered" evidence="1">
    <location>
        <begin position="615"/>
        <end position="646"/>
    </location>
</feature>